<organism evidence="1 2">
    <name type="scientific">Cichorium intybus</name>
    <name type="common">Chicory</name>
    <dbReference type="NCBI Taxonomy" id="13427"/>
    <lineage>
        <taxon>Eukaryota</taxon>
        <taxon>Viridiplantae</taxon>
        <taxon>Streptophyta</taxon>
        <taxon>Embryophyta</taxon>
        <taxon>Tracheophyta</taxon>
        <taxon>Spermatophyta</taxon>
        <taxon>Magnoliopsida</taxon>
        <taxon>eudicotyledons</taxon>
        <taxon>Gunneridae</taxon>
        <taxon>Pentapetalae</taxon>
        <taxon>asterids</taxon>
        <taxon>campanulids</taxon>
        <taxon>Asterales</taxon>
        <taxon>Asteraceae</taxon>
        <taxon>Cichorioideae</taxon>
        <taxon>Cichorieae</taxon>
        <taxon>Cichoriinae</taxon>
        <taxon>Cichorium</taxon>
    </lineage>
</organism>
<dbReference type="Proteomes" id="UP001055811">
    <property type="component" value="Linkage Group LG05"/>
</dbReference>
<name>A0ACB9D0Q0_CICIN</name>
<protein>
    <submittedName>
        <fullName evidence="1">Uncharacterized protein</fullName>
    </submittedName>
</protein>
<gene>
    <name evidence="1" type="ORF">L2E82_30431</name>
</gene>
<reference evidence="2" key="1">
    <citation type="journal article" date="2022" name="Mol. Ecol. Resour.">
        <title>The genomes of chicory, endive, great burdock and yacon provide insights into Asteraceae palaeo-polyploidization history and plant inulin production.</title>
        <authorList>
            <person name="Fan W."/>
            <person name="Wang S."/>
            <person name="Wang H."/>
            <person name="Wang A."/>
            <person name="Jiang F."/>
            <person name="Liu H."/>
            <person name="Zhao H."/>
            <person name="Xu D."/>
            <person name="Zhang Y."/>
        </authorList>
    </citation>
    <scope>NUCLEOTIDE SEQUENCE [LARGE SCALE GENOMIC DNA]</scope>
    <source>
        <strain evidence="2">cv. Punajuju</strain>
    </source>
</reference>
<dbReference type="EMBL" id="CM042013">
    <property type="protein sequence ID" value="KAI3740015.1"/>
    <property type="molecule type" value="Genomic_DNA"/>
</dbReference>
<comment type="caution">
    <text evidence="1">The sequence shown here is derived from an EMBL/GenBank/DDBJ whole genome shotgun (WGS) entry which is preliminary data.</text>
</comment>
<evidence type="ECO:0000313" key="2">
    <source>
        <dbReference type="Proteomes" id="UP001055811"/>
    </source>
</evidence>
<accession>A0ACB9D0Q0</accession>
<keyword evidence="2" id="KW-1185">Reference proteome</keyword>
<proteinExistence type="predicted"/>
<reference evidence="1 2" key="2">
    <citation type="journal article" date="2022" name="Mol. Ecol. Resour.">
        <title>The genomes of chicory, endive, great burdock and yacon provide insights into Asteraceae paleo-polyploidization history and plant inulin production.</title>
        <authorList>
            <person name="Fan W."/>
            <person name="Wang S."/>
            <person name="Wang H."/>
            <person name="Wang A."/>
            <person name="Jiang F."/>
            <person name="Liu H."/>
            <person name="Zhao H."/>
            <person name="Xu D."/>
            <person name="Zhang Y."/>
        </authorList>
    </citation>
    <scope>NUCLEOTIDE SEQUENCE [LARGE SCALE GENOMIC DNA]</scope>
    <source>
        <strain evidence="2">cv. Punajuju</strain>
        <tissue evidence="1">Leaves</tissue>
    </source>
</reference>
<sequence length="79" mass="9241">MELSRRRMSNMDVLEKREREVEYSKGRKGEVRRNPGDVPMELMEAVGGVRPTGGSESWIRDHPVVVFVVFQKWHCRRGL</sequence>
<evidence type="ECO:0000313" key="1">
    <source>
        <dbReference type="EMBL" id="KAI3740015.1"/>
    </source>
</evidence>